<reference evidence="5" key="1">
    <citation type="submission" date="2018-08" db="EMBL/GenBank/DDBJ databases">
        <authorList>
            <person name="Kim S.-J."/>
            <person name="Jung G.-Y."/>
        </authorList>
    </citation>
    <scope>NUCLEOTIDE SEQUENCE [LARGE SCALE GENOMIC DNA]</scope>
    <source>
        <strain evidence="5">GY_H</strain>
    </source>
</reference>
<dbReference type="OrthoDB" id="8138261at2"/>
<keyword evidence="2" id="KW-0964">Secreted</keyword>
<dbReference type="Pfam" id="PF01382">
    <property type="entry name" value="Avidin"/>
    <property type="match status" value="1"/>
</dbReference>
<dbReference type="GO" id="GO:0009374">
    <property type="term" value="F:biotin binding"/>
    <property type="evidence" value="ECO:0007669"/>
    <property type="project" value="InterPro"/>
</dbReference>
<dbReference type="AlphaFoldDB" id="A0A371BCN6"/>
<gene>
    <name evidence="4" type="ORF">DXH78_12480</name>
</gene>
<evidence type="ECO:0000256" key="3">
    <source>
        <dbReference type="ARBA" id="ARBA00022729"/>
    </source>
</evidence>
<evidence type="ECO:0000256" key="2">
    <source>
        <dbReference type="ARBA" id="ARBA00022525"/>
    </source>
</evidence>
<evidence type="ECO:0000256" key="1">
    <source>
        <dbReference type="ARBA" id="ARBA00004613"/>
    </source>
</evidence>
<dbReference type="InterPro" id="IPR005468">
    <property type="entry name" value="Avidin/str"/>
</dbReference>
<dbReference type="PROSITE" id="PS51326">
    <property type="entry name" value="AVIDIN_2"/>
    <property type="match status" value="1"/>
</dbReference>
<comment type="subcellular location">
    <subcellularLocation>
        <location evidence="1">Secreted</location>
    </subcellularLocation>
</comment>
<evidence type="ECO:0000313" key="5">
    <source>
        <dbReference type="Proteomes" id="UP000263993"/>
    </source>
</evidence>
<proteinExistence type="predicted"/>
<organism evidence="4 5">
    <name type="scientific">Undibacter mobilis</name>
    <dbReference type="NCBI Taxonomy" id="2292256"/>
    <lineage>
        <taxon>Bacteria</taxon>
        <taxon>Pseudomonadati</taxon>
        <taxon>Pseudomonadota</taxon>
        <taxon>Alphaproteobacteria</taxon>
        <taxon>Hyphomicrobiales</taxon>
        <taxon>Nitrobacteraceae</taxon>
        <taxon>Undibacter</taxon>
    </lineage>
</organism>
<accession>A0A371BCN6</accession>
<evidence type="ECO:0000313" key="4">
    <source>
        <dbReference type="EMBL" id="RDV05318.1"/>
    </source>
</evidence>
<protein>
    <recommendedName>
        <fullName evidence="6">Avidin family protein</fullName>
    </recommendedName>
</protein>
<dbReference type="EMBL" id="QRGO01000001">
    <property type="protein sequence ID" value="RDV05318.1"/>
    <property type="molecule type" value="Genomic_DNA"/>
</dbReference>
<sequence>MWNEPRLALYGVVTWEGSMALKSIGRMAIGVVLGAATLSTAHAQAETKFAAGLSWVNEDGSVLTVTSLAPSGQLSGTVTTQSGCGAKKAQPMTGWYYAGGTGGALTFTVNWEGCNSATAWTAQYSNATGAFRALWHLAMASGPVWNGIVAGANTFILQPVKRP</sequence>
<comment type="caution">
    <text evidence="4">The sequence shown here is derived from an EMBL/GenBank/DDBJ whole genome shotgun (WGS) entry which is preliminary data.</text>
</comment>
<dbReference type="Proteomes" id="UP000263993">
    <property type="component" value="Unassembled WGS sequence"/>
</dbReference>
<dbReference type="GO" id="GO:0005576">
    <property type="term" value="C:extracellular region"/>
    <property type="evidence" value="ECO:0007669"/>
    <property type="project" value="UniProtKB-SubCell"/>
</dbReference>
<keyword evidence="3" id="KW-0732">Signal</keyword>
<keyword evidence="5" id="KW-1185">Reference proteome</keyword>
<dbReference type="SUPFAM" id="SSF50876">
    <property type="entry name" value="Avidin/streptavidin"/>
    <property type="match status" value="1"/>
</dbReference>
<dbReference type="InterPro" id="IPR036896">
    <property type="entry name" value="Avidin-like_sf"/>
</dbReference>
<name>A0A371BCN6_9BRAD</name>
<dbReference type="Gene3D" id="2.40.128.30">
    <property type="entry name" value="Avidin-like"/>
    <property type="match status" value="1"/>
</dbReference>
<evidence type="ECO:0008006" key="6">
    <source>
        <dbReference type="Google" id="ProtNLM"/>
    </source>
</evidence>